<protein>
    <submittedName>
        <fullName evidence="1">Uncharacterized protein</fullName>
    </submittedName>
</protein>
<name>A0A1B6DJ11_9HEMI</name>
<feature type="non-terminal residue" evidence="1">
    <location>
        <position position="100"/>
    </location>
</feature>
<accession>A0A1B6DJ11</accession>
<dbReference type="EMBL" id="GEDC01011656">
    <property type="protein sequence ID" value="JAS25642.1"/>
    <property type="molecule type" value="Transcribed_RNA"/>
</dbReference>
<feature type="non-terminal residue" evidence="1">
    <location>
        <position position="1"/>
    </location>
</feature>
<sequence length="100" mass="11007">FGSGLNTSSSVRALPYYDRVICVDPRSTAGQDYLSCTWQDAISTIPDRCDIVSDVAFGDEFGMVVDGMKELLTALWNKRLGRIVIVKLPIEMDFGDARGV</sequence>
<organism evidence="1">
    <name type="scientific">Clastoptera arizonana</name>
    <name type="common">Arizona spittle bug</name>
    <dbReference type="NCBI Taxonomy" id="38151"/>
    <lineage>
        <taxon>Eukaryota</taxon>
        <taxon>Metazoa</taxon>
        <taxon>Ecdysozoa</taxon>
        <taxon>Arthropoda</taxon>
        <taxon>Hexapoda</taxon>
        <taxon>Insecta</taxon>
        <taxon>Pterygota</taxon>
        <taxon>Neoptera</taxon>
        <taxon>Paraneoptera</taxon>
        <taxon>Hemiptera</taxon>
        <taxon>Auchenorrhyncha</taxon>
        <taxon>Cercopoidea</taxon>
        <taxon>Clastopteridae</taxon>
        <taxon>Clastoptera</taxon>
    </lineage>
</organism>
<dbReference type="AlphaFoldDB" id="A0A1B6DJ11"/>
<evidence type="ECO:0000313" key="1">
    <source>
        <dbReference type="EMBL" id="JAS25642.1"/>
    </source>
</evidence>
<gene>
    <name evidence="1" type="ORF">g.44773</name>
</gene>
<proteinExistence type="predicted"/>
<reference evidence="1" key="1">
    <citation type="submission" date="2015-12" db="EMBL/GenBank/DDBJ databases">
        <title>De novo transcriptome assembly of four potential Pierce s Disease insect vectors from Arizona vineyards.</title>
        <authorList>
            <person name="Tassone E.E."/>
        </authorList>
    </citation>
    <scope>NUCLEOTIDE SEQUENCE</scope>
</reference>